<feature type="transmembrane region" description="Helical" evidence="2">
    <location>
        <begin position="143"/>
        <end position="166"/>
    </location>
</feature>
<gene>
    <name evidence="3" type="ORF">B0T14DRAFT_567193</name>
</gene>
<dbReference type="Proteomes" id="UP001175000">
    <property type="component" value="Unassembled WGS sequence"/>
</dbReference>
<evidence type="ECO:0000313" key="4">
    <source>
        <dbReference type="Proteomes" id="UP001175000"/>
    </source>
</evidence>
<feature type="compositionally biased region" description="Basic and acidic residues" evidence="1">
    <location>
        <begin position="1"/>
        <end position="12"/>
    </location>
</feature>
<accession>A0AA40C054</accession>
<reference evidence="3" key="1">
    <citation type="submission" date="2023-06" db="EMBL/GenBank/DDBJ databases">
        <title>Genome-scale phylogeny and comparative genomics of the fungal order Sordariales.</title>
        <authorList>
            <consortium name="Lawrence Berkeley National Laboratory"/>
            <person name="Hensen N."/>
            <person name="Bonometti L."/>
            <person name="Westerberg I."/>
            <person name="Brannstrom I.O."/>
            <person name="Guillou S."/>
            <person name="Cros-Aarteil S."/>
            <person name="Calhoun S."/>
            <person name="Haridas S."/>
            <person name="Kuo A."/>
            <person name="Mondo S."/>
            <person name="Pangilinan J."/>
            <person name="Riley R."/>
            <person name="Labutti K."/>
            <person name="Andreopoulos B."/>
            <person name="Lipzen A."/>
            <person name="Chen C."/>
            <person name="Yanf M."/>
            <person name="Daum C."/>
            <person name="Ng V."/>
            <person name="Clum A."/>
            <person name="Steindorff A."/>
            <person name="Ohm R."/>
            <person name="Martin F."/>
            <person name="Silar P."/>
            <person name="Natvig D."/>
            <person name="Lalanne C."/>
            <person name="Gautier V."/>
            <person name="Ament-Velasquez S.L."/>
            <person name="Kruys A."/>
            <person name="Hutchinson M.I."/>
            <person name="Powell A.J."/>
            <person name="Barry K."/>
            <person name="Miller A.N."/>
            <person name="Grigoriev I.V."/>
            <person name="Debuchy R."/>
            <person name="Gladieux P."/>
            <person name="Thoren M.H."/>
            <person name="Johannesson H."/>
        </authorList>
    </citation>
    <scope>NUCLEOTIDE SEQUENCE</scope>
    <source>
        <strain evidence="3">CBS 606.72</strain>
    </source>
</reference>
<protein>
    <submittedName>
        <fullName evidence="3">Uncharacterized protein</fullName>
    </submittedName>
</protein>
<dbReference type="AlphaFoldDB" id="A0AA40C054"/>
<dbReference type="EMBL" id="JAULSU010000004">
    <property type="protein sequence ID" value="KAK0620451.1"/>
    <property type="molecule type" value="Genomic_DNA"/>
</dbReference>
<feature type="region of interest" description="Disordered" evidence="1">
    <location>
        <begin position="1"/>
        <end position="51"/>
    </location>
</feature>
<evidence type="ECO:0000313" key="3">
    <source>
        <dbReference type="EMBL" id="KAK0620451.1"/>
    </source>
</evidence>
<organism evidence="3 4">
    <name type="scientific">Immersiella caudata</name>
    <dbReference type="NCBI Taxonomy" id="314043"/>
    <lineage>
        <taxon>Eukaryota</taxon>
        <taxon>Fungi</taxon>
        <taxon>Dikarya</taxon>
        <taxon>Ascomycota</taxon>
        <taxon>Pezizomycotina</taxon>
        <taxon>Sordariomycetes</taxon>
        <taxon>Sordariomycetidae</taxon>
        <taxon>Sordariales</taxon>
        <taxon>Lasiosphaeriaceae</taxon>
        <taxon>Immersiella</taxon>
    </lineage>
</organism>
<evidence type="ECO:0000256" key="1">
    <source>
        <dbReference type="SAM" id="MobiDB-lite"/>
    </source>
</evidence>
<evidence type="ECO:0000256" key="2">
    <source>
        <dbReference type="SAM" id="Phobius"/>
    </source>
</evidence>
<keyword evidence="2" id="KW-0812">Transmembrane</keyword>
<proteinExistence type="predicted"/>
<sequence length="298" mass="32544">MDKRQTIRDREFRRRKGKGKYKLPPSFFRKKDEEAEEPPPPPSPPAKGKGKSLLTLPLFTITLGRPSTSTITATSTLTVEASTPPLATFTSAAPSFSPTATESMVLPTLSPSGSTVKSIPPGETNAAPEEPQQLGGLSSNQTAGIVVGSIFGFILILVAVFAFIVWRKRRPRWKRVISPVGNRSVDTEGSFPDPGPGIHVGQTVSVITSPRRTKRKPGLHMPALPLPVWLSQRRKESPARAETRDFMAQNLNEKDTSEPPDTAGPVLQLPRRSVISIPHMESYDFLPPARVMTPKRTS</sequence>
<keyword evidence="2" id="KW-1133">Transmembrane helix</keyword>
<comment type="caution">
    <text evidence="3">The sequence shown here is derived from an EMBL/GenBank/DDBJ whole genome shotgun (WGS) entry which is preliminary data.</text>
</comment>
<keyword evidence="4" id="KW-1185">Reference proteome</keyword>
<keyword evidence="2" id="KW-0472">Membrane</keyword>
<feature type="region of interest" description="Disordered" evidence="1">
    <location>
        <begin position="107"/>
        <end position="137"/>
    </location>
</feature>
<name>A0AA40C054_9PEZI</name>